<evidence type="ECO:0000256" key="1">
    <source>
        <dbReference type="SAM" id="SignalP"/>
    </source>
</evidence>
<proteinExistence type="predicted"/>
<feature type="chain" id="PRO_5021917228" description="DUF1176 domain-containing protein" evidence="1">
    <location>
        <begin position="20"/>
        <end position="361"/>
    </location>
</feature>
<feature type="signal peptide" evidence="1">
    <location>
        <begin position="1"/>
        <end position="19"/>
    </location>
</feature>
<protein>
    <recommendedName>
        <fullName evidence="4">DUF1176 domain-containing protein</fullName>
    </recommendedName>
</protein>
<reference evidence="2 3" key="1">
    <citation type="submission" date="2019-07" db="EMBL/GenBank/DDBJ databases">
        <authorList>
            <person name="Park M."/>
        </authorList>
    </citation>
    <scope>NUCLEOTIDE SEQUENCE [LARGE SCALE GENOMIC DNA]</scope>
    <source>
        <strain evidence="2 3">KCTC32445</strain>
    </source>
</reference>
<dbReference type="OrthoDB" id="7432068at2"/>
<dbReference type="Proteomes" id="UP000320160">
    <property type="component" value="Unassembled WGS sequence"/>
</dbReference>
<keyword evidence="1" id="KW-0732">Signal</keyword>
<name>A0A553WCI0_9SPHN</name>
<gene>
    <name evidence="2" type="ORF">FOM92_14930</name>
</gene>
<organism evidence="2 3">
    <name type="scientific">Sphingorhabdus contaminans</name>
    <dbReference type="NCBI Taxonomy" id="1343899"/>
    <lineage>
        <taxon>Bacteria</taxon>
        <taxon>Pseudomonadati</taxon>
        <taxon>Pseudomonadota</taxon>
        <taxon>Alphaproteobacteria</taxon>
        <taxon>Sphingomonadales</taxon>
        <taxon>Sphingomonadaceae</taxon>
        <taxon>Sphingorhabdus</taxon>
    </lineage>
</organism>
<keyword evidence="3" id="KW-1185">Reference proteome</keyword>
<sequence>MRFLLAVFILLVASAPAKSAEQVPDYLKDLDRPYNAGDWTLQCNSSQLCQIIGVVKIPHGHAAIRAVVMIKRGIAKDAKPSLRIAFVDSVGRIDASLPVTNWRLYSRGLPKMPPPIRLELGEIEADGAYTVTPDIAAKIISALKRWPGAVVQDRGRNVAKMPRGDLARLFRKMDRLQHPKKPRMTAQETAEWLKEYHYVILRALPFEGSVPDSVLLSCDTRTYVDMPFGVRVAPDQVLFTADCPEGSKIFLQKAGQEPVKFDVSYSDGKIYPHGYAGFNAETSLLEIQIPKNGNLECGRWLKIGFTGSKFAMIEDRRYDRCRAVPYDLWPKVWYPTSWKYADTPPTNEGNAPPIVEGVKRP</sequence>
<comment type="caution">
    <text evidence="2">The sequence shown here is derived from an EMBL/GenBank/DDBJ whole genome shotgun (WGS) entry which is preliminary data.</text>
</comment>
<evidence type="ECO:0000313" key="3">
    <source>
        <dbReference type="Proteomes" id="UP000320160"/>
    </source>
</evidence>
<dbReference type="EMBL" id="VKKU01000002">
    <property type="protein sequence ID" value="TSB02387.1"/>
    <property type="molecule type" value="Genomic_DNA"/>
</dbReference>
<dbReference type="AlphaFoldDB" id="A0A553WCI0"/>
<accession>A0A553WCI0</accession>
<evidence type="ECO:0000313" key="2">
    <source>
        <dbReference type="EMBL" id="TSB02387.1"/>
    </source>
</evidence>
<evidence type="ECO:0008006" key="4">
    <source>
        <dbReference type="Google" id="ProtNLM"/>
    </source>
</evidence>